<evidence type="ECO:0000313" key="3">
    <source>
        <dbReference type="Proteomes" id="UP000229924"/>
    </source>
</evidence>
<name>A0A2M7K115_9BACT</name>
<evidence type="ECO:0008006" key="4">
    <source>
        <dbReference type="Google" id="ProtNLM"/>
    </source>
</evidence>
<sequence length="219" mass="22129">MKKLISILLISALALFWLPTKSFAAGGIYASGGGSHVVGESFSVTVSASGATFNALEGTISVSGPVSISSFSAGGATWTSIPANGTHFIGMIIPATDSLRVATIKLKATGIGSGAVSVSSVRLANAGADVGSGAGSASFSIAKAPQLASVTVTSASHPDQNQAYEATKIDLAWKKASGVTGFSYLLDQTENTTPPTKVTSADTSISYPDKAIGTYYFHI</sequence>
<feature type="chain" id="PRO_5014882894" description="Fibronectin type-III domain-containing protein" evidence="1">
    <location>
        <begin position="25"/>
        <end position="219"/>
    </location>
</feature>
<feature type="signal peptide" evidence="1">
    <location>
        <begin position="1"/>
        <end position="24"/>
    </location>
</feature>
<dbReference type="EMBL" id="PFIK01000057">
    <property type="protein sequence ID" value="PIX29914.1"/>
    <property type="molecule type" value="Genomic_DNA"/>
</dbReference>
<feature type="non-terminal residue" evidence="2">
    <location>
        <position position="219"/>
    </location>
</feature>
<organism evidence="2 3">
    <name type="scientific">Candidatus Berkelbacteria bacterium CG_4_8_14_3_um_filter_42_13</name>
    <dbReference type="NCBI Taxonomy" id="1974505"/>
    <lineage>
        <taxon>Bacteria</taxon>
        <taxon>Candidatus Berkelbacteria</taxon>
    </lineage>
</organism>
<accession>A0A2M7K115</accession>
<evidence type="ECO:0000313" key="2">
    <source>
        <dbReference type="EMBL" id="PIX29914.1"/>
    </source>
</evidence>
<gene>
    <name evidence="2" type="ORF">COZ63_02675</name>
</gene>
<protein>
    <recommendedName>
        <fullName evidence="4">Fibronectin type-III domain-containing protein</fullName>
    </recommendedName>
</protein>
<dbReference type="AlphaFoldDB" id="A0A2M7K115"/>
<proteinExistence type="predicted"/>
<evidence type="ECO:0000256" key="1">
    <source>
        <dbReference type="SAM" id="SignalP"/>
    </source>
</evidence>
<reference evidence="3" key="1">
    <citation type="submission" date="2017-09" db="EMBL/GenBank/DDBJ databases">
        <title>Depth-based differentiation of microbial function through sediment-hosted aquifers and enrichment of novel symbionts in the deep terrestrial subsurface.</title>
        <authorList>
            <person name="Probst A.J."/>
            <person name="Ladd B."/>
            <person name="Jarett J.K."/>
            <person name="Geller-Mcgrath D.E."/>
            <person name="Sieber C.M.K."/>
            <person name="Emerson J.B."/>
            <person name="Anantharaman K."/>
            <person name="Thomas B.C."/>
            <person name="Malmstrom R."/>
            <person name="Stieglmeier M."/>
            <person name="Klingl A."/>
            <person name="Woyke T."/>
            <person name="Ryan C.M."/>
            <person name="Banfield J.F."/>
        </authorList>
    </citation>
    <scope>NUCLEOTIDE SEQUENCE [LARGE SCALE GENOMIC DNA]</scope>
</reference>
<keyword evidence="1" id="KW-0732">Signal</keyword>
<dbReference type="Proteomes" id="UP000229924">
    <property type="component" value="Unassembled WGS sequence"/>
</dbReference>
<comment type="caution">
    <text evidence="2">The sequence shown here is derived from an EMBL/GenBank/DDBJ whole genome shotgun (WGS) entry which is preliminary data.</text>
</comment>